<accession>W9S223</accession>
<name>W9S223_9ROSA</name>
<sequence>MLKEENTIVKAAWCCREQNAKAQRREQNAKAQRRAYGQRNSWRRMTRCQSDSIAANNPNPTSIQHSYVGVDIVTVKGRHSQNLPLEFGGYDLGDLEEHGLGIERREAHGFGIWRDTTLGQGGIQPRFDGSQPRVMRCTT</sequence>
<reference evidence="2" key="1">
    <citation type="submission" date="2013-01" db="EMBL/GenBank/DDBJ databases">
        <title>Draft Genome Sequence of a Mulberry Tree, Morus notabilis C.K. Schneid.</title>
        <authorList>
            <person name="He N."/>
            <person name="Zhao S."/>
        </authorList>
    </citation>
    <scope>NUCLEOTIDE SEQUENCE</scope>
</reference>
<dbReference type="AlphaFoldDB" id="W9S223"/>
<organism evidence="1 2">
    <name type="scientific">Morus notabilis</name>
    <dbReference type="NCBI Taxonomy" id="981085"/>
    <lineage>
        <taxon>Eukaryota</taxon>
        <taxon>Viridiplantae</taxon>
        <taxon>Streptophyta</taxon>
        <taxon>Embryophyta</taxon>
        <taxon>Tracheophyta</taxon>
        <taxon>Spermatophyta</taxon>
        <taxon>Magnoliopsida</taxon>
        <taxon>eudicotyledons</taxon>
        <taxon>Gunneridae</taxon>
        <taxon>Pentapetalae</taxon>
        <taxon>rosids</taxon>
        <taxon>fabids</taxon>
        <taxon>Rosales</taxon>
        <taxon>Moraceae</taxon>
        <taxon>Moreae</taxon>
        <taxon>Morus</taxon>
    </lineage>
</organism>
<dbReference type="Proteomes" id="UP000030645">
    <property type="component" value="Unassembled WGS sequence"/>
</dbReference>
<protein>
    <submittedName>
        <fullName evidence="1">Uncharacterized protein</fullName>
    </submittedName>
</protein>
<evidence type="ECO:0000313" key="1">
    <source>
        <dbReference type="EMBL" id="EXC04783.1"/>
    </source>
</evidence>
<evidence type="ECO:0000313" key="2">
    <source>
        <dbReference type="Proteomes" id="UP000030645"/>
    </source>
</evidence>
<dbReference type="EMBL" id="KE345507">
    <property type="protein sequence ID" value="EXC04783.1"/>
    <property type="molecule type" value="Genomic_DNA"/>
</dbReference>
<proteinExistence type="predicted"/>
<gene>
    <name evidence="1" type="ORF">L484_007891</name>
</gene>
<keyword evidence="2" id="KW-1185">Reference proteome</keyword>